<evidence type="ECO:0000313" key="3">
    <source>
        <dbReference type="Proteomes" id="UP000822688"/>
    </source>
</evidence>
<evidence type="ECO:0000256" key="1">
    <source>
        <dbReference type="SAM" id="SignalP"/>
    </source>
</evidence>
<feature type="chain" id="PRO_5035787341" evidence="1">
    <location>
        <begin position="18"/>
        <end position="63"/>
    </location>
</feature>
<proteinExistence type="predicted"/>
<accession>A0A8T0HH78</accession>
<name>A0A8T0HH78_CERPU</name>
<protein>
    <submittedName>
        <fullName evidence="2">Uncharacterized protein</fullName>
    </submittedName>
</protein>
<feature type="signal peptide" evidence="1">
    <location>
        <begin position="1"/>
        <end position="17"/>
    </location>
</feature>
<dbReference type="Proteomes" id="UP000822688">
    <property type="component" value="Chromosome 6"/>
</dbReference>
<dbReference type="AlphaFoldDB" id="A0A8T0HH78"/>
<keyword evidence="1" id="KW-0732">Signal</keyword>
<gene>
    <name evidence="2" type="ORF">KC19_6G187500</name>
</gene>
<keyword evidence="3" id="KW-1185">Reference proteome</keyword>
<reference evidence="2 3" key="1">
    <citation type="submission" date="2020-06" db="EMBL/GenBank/DDBJ databases">
        <title>WGS assembly of Ceratodon purpureus strain R40.</title>
        <authorList>
            <person name="Carey S.B."/>
            <person name="Jenkins J."/>
            <person name="Shu S."/>
            <person name="Lovell J.T."/>
            <person name="Sreedasyam A."/>
            <person name="Maumus F."/>
            <person name="Tiley G.P."/>
            <person name="Fernandez-Pozo N."/>
            <person name="Barry K."/>
            <person name="Chen C."/>
            <person name="Wang M."/>
            <person name="Lipzen A."/>
            <person name="Daum C."/>
            <person name="Saski C.A."/>
            <person name="Payton A.C."/>
            <person name="Mcbreen J.C."/>
            <person name="Conrad R.E."/>
            <person name="Kollar L.M."/>
            <person name="Olsson S."/>
            <person name="Huttunen S."/>
            <person name="Landis J.B."/>
            <person name="Wickett N.J."/>
            <person name="Johnson M.G."/>
            <person name="Rensing S.A."/>
            <person name="Grimwood J."/>
            <person name="Schmutz J."/>
            <person name="Mcdaniel S.F."/>
        </authorList>
    </citation>
    <scope>NUCLEOTIDE SEQUENCE [LARGE SCALE GENOMIC DNA]</scope>
    <source>
        <strain evidence="2 3">R40</strain>
    </source>
</reference>
<comment type="caution">
    <text evidence="2">The sequence shown here is derived from an EMBL/GenBank/DDBJ whole genome shotgun (WGS) entry which is preliminary data.</text>
</comment>
<evidence type="ECO:0000313" key="2">
    <source>
        <dbReference type="EMBL" id="KAG0570780.1"/>
    </source>
</evidence>
<sequence length="63" mass="7381">MCPKLLVLNFILSDLKLIPLCPELPESGCSTVKPICVHRNHKKITEHFYCKWIPYVFSRFVHP</sequence>
<dbReference type="EMBL" id="CM026427">
    <property type="protein sequence ID" value="KAG0570780.1"/>
    <property type="molecule type" value="Genomic_DNA"/>
</dbReference>
<organism evidence="2 3">
    <name type="scientific">Ceratodon purpureus</name>
    <name type="common">Fire moss</name>
    <name type="synonym">Dicranum purpureum</name>
    <dbReference type="NCBI Taxonomy" id="3225"/>
    <lineage>
        <taxon>Eukaryota</taxon>
        <taxon>Viridiplantae</taxon>
        <taxon>Streptophyta</taxon>
        <taxon>Embryophyta</taxon>
        <taxon>Bryophyta</taxon>
        <taxon>Bryophytina</taxon>
        <taxon>Bryopsida</taxon>
        <taxon>Dicranidae</taxon>
        <taxon>Pseudoditrichales</taxon>
        <taxon>Ditrichaceae</taxon>
        <taxon>Ceratodon</taxon>
    </lineage>
</organism>